<comment type="caution">
    <text evidence="23">The sequence shown here is derived from an EMBL/GenBank/DDBJ whole genome shotgun (WGS) entry which is preliminary data.</text>
</comment>
<keyword evidence="8 21" id="KW-0997">Cell inner membrane</keyword>
<dbReference type="PROSITE" id="PS01069">
    <property type="entry name" value="DAGK_PROKAR"/>
    <property type="match status" value="1"/>
</dbReference>
<comment type="catalytic activity">
    <reaction evidence="21">
        <text>a 1,2-diacyl-sn-glycerol + ATP = a 1,2-diacyl-sn-glycero-3-phosphate + ADP + H(+)</text>
        <dbReference type="Rhea" id="RHEA:10272"/>
        <dbReference type="ChEBI" id="CHEBI:15378"/>
        <dbReference type="ChEBI" id="CHEBI:17815"/>
        <dbReference type="ChEBI" id="CHEBI:30616"/>
        <dbReference type="ChEBI" id="CHEBI:58608"/>
        <dbReference type="ChEBI" id="CHEBI:456216"/>
        <dbReference type="EC" id="2.7.1.107"/>
    </reaction>
</comment>
<reference evidence="23 24" key="1">
    <citation type="submission" date="2020-10" db="EMBL/GenBank/DDBJ databases">
        <authorList>
            <person name="Peeters C."/>
        </authorList>
    </citation>
    <scope>NUCLEOTIDE SEQUENCE [LARGE SCALE GENOMIC DNA]</scope>
    <source>
        <strain evidence="23 24">LMG 27952</strain>
    </source>
</reference>
<comment type="cofactor">
    <cofactor evidence="1">
        <name>Mg(2+)</name>
        <dbReference type="ChEBI" id="CHEBI:18420"/>
    </cofactor>
</comment>
<evidence type="ECO:0000256" key="22">
    <source>
        <dbReference type="SAM" id="MobiDB-lite"/>
    </source>
</evidence>
<evidence type="ECO:0000256" key="2">
    <source>
        <dbReference type="ARBA" id="ARBA00004429"/>
    </source>
</evidence>
<keyword evidence="13 21" id="KW-0418">Kinase</keyword>
<keyword evidence="7" id="KW-0444">Lipid biosynthesis</keyword>
<evidence type="ECO:0000256" key="18">
    <source>
        <dbReference type="ARBA" id="ARBA00023136"/>
    </source>
</evidence>
<keyword evidence="16 21" id="KW-1133">Transmembrane helix</keyword>
<gene>
    <name evidence="23" type="ORF">LMG27952_00056</name>
</gene>
<dbReference type="CDD" id="cd14264">
    <property type="entry name" value="DAGK_IM"/>
    <property type="match status" value="1"/>
</dbReference>
<evidence type="ECO:0000256" key="4">
    <source>
        <dbReference type="ARBA" id="ARBA00012133"/>
    </source>
</evidence>
<comment type="subcellular location">
    <subcellularLocation>
        <location evidence="2 21">Cell inner membrane</location>
        <topology evidence="2 21">Multi-pass membrane protein</topology>
    </subcellularLocation>
</comment>
<evidence type="ECO:0000256" key="9">
    <source>
        <dbReference type="ARBA" id="ARBA00022679"/>
    </source>
</evidence>
<accession>A0ABM8N834</accession>
<dbReference type="Pfam" id="PF01219">
    <property type="entry name" value="DAGK_prokar"/>
    <property type="match status" value="1"/>
</dbReference>
<dbReference type="EC" id="2.7.1.107" evidence="4 21"/>
<dbReference type="InterPro" id="IPR000829">
    <property type="entry name" value="DAGK"/>
</dbReference>
<evidence type="ECO:0000313" key="24">
    <source>
        <dbReference type="Proteomes" id="UP000656319"/>
    </source>
</evidence>
<evidence type="ECO:0000256" key="7">
    <source>
        <dbReference type="ARBA" id="ARBA00022516"/>
    </source>
</evidence>
<protein>
    <recommendedName>
        <fullName evidence="5 21">Diacylglycerol kinase</fullName>
        <ecNumber evidence="4 21">2.7.1.107</ecNumber>
    </recommendedName>
</protein>
<feature type="region of interest" description="Disordered" evidence="22">
    <location>
        <begin position="1"/>
        <end position="81"/>
    </location>
</feature>
<evidence type="ECO:0000256" key="14">
    <source>
        <dbReference type="ARBA" id="ARBA00022840"/>
    </source>
</evidence>
<keyword evidence="9 21" id="KW-0808">Transferase</keyword>
<evidence type="ECO:0000256" key="11">
    <source>
        <dbReference type="ARBA" id="ARBA00022723"/>
    </source>
</evidence>
<keyword evidence="17 21" id="KW-0443">Lipid metabolism</keyword>
<evidence type="ECO:0000256" key="19">
    <source>
        <dbReference type="ARBA" id="ARBA00023209"/>
    </source>
</evidence>
<proteinExistence type="inferred from homology"/>
<dbReference type="Proteomes" id="UP000656319">
    <property type="component" value="Unassembled WGS sequence"/>
</dbReference>
<keyword evidence="10 21" id="KW-0812">Transmembrane</keyword>
<evidence type="ECO:0000256" key="8">
    <source>
        <dbReference type="ARBA" id="ARBA00022519"/>
    </source>
</evidence>
<evidence type="ECO:0000256" key="21">
    <source>
        <dbReference type="RuleBase" id="RU363065"/>
    </source>
</evidence>
<organism evidence="23 24">
    <name type="scientific">Paraburkholderia hiiakae</name>
    <dbReference type="NCBI Taxonomy" id="1081782"/>
    <lineage>
        <taxon>Bacteria</taxon>
        <taxon>Pseudomonadati</taxon>
        <taxon>Pseudomonadota</taxon>
        <taxon>Betaproteobacteria</taxon>
        <taxon>Burkholderiales</taxon>
        <taxon>Burkholderiaceae</taxon>
        <taxon>Paraburkholderia</taxon>
    </lineage>
</organism>
<evidence type="ECO:0000256" key="15">
    <source>
        <dbReference type="ARBA" id="ARBA00022842"/>
    </source>
</evidence>
<evidence type="ECO:0000256" key="16">
    <source>
        <dbReference type="ARBA" id="ARBA00022989"/>
    </source>
</evidence>
<keyword evidence="6" id="KW-1003">Cell membrane</keyword>
<evidence type="ECO:0000256" key="12">
    <source>
        <dbReference type="ARBA" id="ARBA00022741"/>
    </source>
</evidence>
<evidence type="ECO:0000256" key="5">
    <source>
        <dbReference type="ARBA" id="ARBA00017575"/>
    </source>
</evidence>
<sequence>MVRATTASKRAGDTDGPGATASHACDTEVLPGTTMTPRPPSPPHSAQGARSPNPPARQSAGGSTRTARAAEALDPRAPVSTVAAPGVAPQAASVIENANPIAPAAALEPPEPPHLHEPLGPDDPLAPLPFNPYKGNRGITRAWKALKYSIKGFRAAIREESAFRQELTLAAILVPIGVFIPVEPVERVLLLGSVILVLIVELLNSSIENAVDRIGLERNELSGRAKDLGSAAVTLALLLCVMTWGLILVPRFGPLLLHGIGVL</sequence>
<evidence type="ECO:0000256" key="10">
    <source>
        <dbReference type="ARBA" id="ARBA00022692"/>
    </source>
</evidence>
<dbReference type="PANTHER" id="PTHR34299:SF1">
    <property type="entry name" value="DIACYLGLYCEROL KINASE"/>
    <property type="match status" value="1"/>
</dbReference>
<evidence type="ECO:0000313" key="23">
    <source>
        <dbReference type="EMBL" id="CAD6507086.1"/>
    </source>
</evidence>
<evidence type="ECO:0000256" key="1">
    <source>
        <dbReference type="ARBA" id="ARBA00001946"/>
    </source>
</evidence>
<feature type="region of interest" description="Disordered" evidence="22">
    <location>
        <begin position="104"/>
        <end position="128"/>
    </location>
</feature>
<dbReference type="InterPro" id="IPR033718">
    <property type="entry name" value="DAGK_prok"/>
</dbReference>
<name>A0ABM8N834_9BURK</name>
<dbReference type="EMBL" id="CAJHCQ010000001">
    <property type="protein sequence ID" value="CAD6507086.1"/>
    <property type="molecule type" value="Genomic_DNA"/>
</dbReference>
<dbReference type="PANTHER" id="PTHR34299">
    <property type="entry name" value="DIACYLGLYCEROL KINASE"/>
    <property type="match status" value="1"/>
</dbReference>
<dbReference type="Gene3D" id="1.10.287.3610">
    <property type="match status" value="1"/>
</dbReference>
<keyword evidence="11" id="KW-0479">Metal-binding</keyword>
<keyword evidence="24" id="KW-1185">Reference proteome</keyword>
<comment type="similarity">
    <text evidence="3 21">Belongs to the bacterial diacylglycerol kinase family.</text>
</comment>
<evidence type="ECO:0000256" key="13">
    <source>
        <dbReference type="ARBA" id="ARBA00022777"/>
    </source>
</evidence>
<evidence type="ECO:0000256" key="3">
    <source>
        <dbReference type="ARBA" id="ARBA00005967"/>
    </source>
</evidence>
<keyword evidence="12 21" id="KW-0547">Nucleotide-binding</keyword>
<dbReference type="InterPro" id="IPR036945">
    <property type="entry name" value="DAGK_sf"/>
</dbReference>
<comment type="caution">
    <text evidence="21">Lacks conserved residue(s) required for the propagation of feature annotation.</text>
</comment>
<keyword evidence="20 21" id="KW-1208">Phospholipid metabolism</keyword>
<keyword evidence="19" id="KW-0594">Phospholipid biosynthesis</keyword>
<evidence type="ECO:0000256" key="20">
    <source>
        <dbReference type="ARBA" id="ARBA00023264"/>
    </source>
</evidence>
<comment type="function">
    <text evidence="21">Catalyzes the ATP-dependent phosphorylation of sn-l,2-diacylglycerol (DAG) to phosphatidic acid. Involved in the recycling of diacylglycerol produced as a by-product during membrane-derived oligosaccharide (MDO) biosynthesis.</text>
</comment>
<feature type="transmembrane region" description="Helical" evidence="21">
    <location>
        <begin position="228"/>
        <end position="249"/>
    </location>
</feature>
<evidence type="ECO:0000256" key="6">
    <source>
        <dbReference type="ARBA" id="ARBA00022475"/>
    </source>
</evidence>
<evidence type="ECO:0000256" key="17">
    <source>
        <dbReference type="ARBA" id="ARBA00023098"/>
    </source>
</evidence>
<keyword evidence="18 21" id="KW-0472">Membrane</keyword>
<keyword evidence="14 21" id="KW-0067">ATP-binding</keyword>
<keyword evidence="15" id="KW-0460">Magnesium</keyword>